<dbReference type="InterPro" id="IPR015421">
    <property type="entry name" value="PyrdxlP-dep_Trfase_major"/>
</dbReference>
<accession>A0ABX1NMC3</accession>
<evidence type="ECO:0000256" key="3">
    <source>
        <dbReference type="ARBA" id="ARBA00010756"/>
    </source>
</evidence>
<evidence type="ECO:0000256" key="4">
    <source>
        <dbReference type="ARBA" id="ARBA00011690"/>
    </source>
</evidence>
<evidence type="ECO:0000256" key="6">
    <source>
        <dbReference type="ARBA" id="ARBA00023002"/>
    </source>
</evidence>
<dbReference type="Proteomes" id="UP000634522">
    <property type="component" value="Unassembled WGS sequence"/>
</dbReference>
<comment type="caution">
    <text evidence="11">The sequence shown here is derived from an EMBL/GenBank/DDBJ whole genome shotgun (WGS) entry which is preliminary data.</text>
</comment>
<keyword evidence="5 8" id="KW-0663">Pyridoxal phosphate</keyword>
<dbReference type="SUPFAM" id="SSF53383">
    <property type="entry name" value="PLP-dependent transferases"/>
    <property type="match status" value="2"/>
</dbReference>
<dbReference type="Pfam" id="PF21478">
    <property type="entry name" value="GcvP2_C"/>
    <property type="match status" value="1"/>
</dbReference>
<dbReference type="InterPro" id="IPR015422">
    <property type="entry name" value="PyrdxlP-dep_Trfase_small"/>
</dbReference>
<dbReference type="Pfam" id="PF02347">
    <property type="entry name" value="GDC-P"/>
    <property type="match status" value="2"/>
</dbReference>
<reference evidence="11 12" key="1">
    <citation type="submission" date="2019-12" db="EMBL/GenBank/DDBJ databases">
        <title>Comparative genomics gives insights into the taxonomy of the Azoarcus-Aromatoleum group and reveals separate origins of nif in the plant-associated Azoarcus and non-plant-associated Aromatoleum sub-groups.</title>
        <authorList>
            <person name="Lafos M."/>
            <person name="Maluk M."/>
            <person name="Batista M."/>
            <person name="Junghare M."/>
            <person name="Carmona M."/>
            <person name="Faoro H."/>
            <person name="Cruz L.M."/>
            <person name="Battistoni F."/>
            <person name="De Souza E."/>
            <person name="Pedrosa F."/>
            <person name="Chen W.-M."/>
            <person name="Poole P.S."/>
            <person name="Dixon R.A."/>
            <person name="James E.K."/>
        </authorList>
    </citation>
    <scope>NUCLEOTIDE SEQUENCE [LARGE SCALE GENOMIC DNA]</scope>
    <source>
        <strain evidence="11 12">T</strain>
    </source>
</reference>
<dbReference type="Gene3D" id="3.40.640.10">
    <property type="entry name" value="Type I PLP-dependent aspartate aminotransferase-like (Major domain)"/>
    <property type="match status" value="2"/>
</dbReference>
<evidence type="ECO:0000256" key="1">
    <source>
        <dbReference type="ARBA" id="ARBA00001933"/>
    </source>
</evidence>
<dbReference type="CDD" id="cd00613">
    <property type="entry name" value="GDC-P"/>
    <property type="match status" value="2"/>
</dbReference>
<comment type="function">
    <text evidence="2 8">The glycine cleavage system catalyzes the degradation of glycine. The P protein binds the alpha-amino group of glycine through its pyridoxal phosphate cofactor; CO(2) is released and the remaining methylamine moiety is then transferred to the lipoamide cofactor of the H protein.</text>
</comment>
<evidence type="ECO:0000256" key="7">
    <source>
        <dbReference type="ARBA" id="ARBA00049026"/>
    </source>
</evidence>
<dbReference type="RefSeq" id="WP_169143025.1">
    <property type="nucleotide sequence ID" value="NZ_WTVS01000081.1"/>
</dbReference>
<comment type="subunit">
    <text evidence="4 8">The glycine cleavage system is composed of four proteins: P, T, L and H.</text>
</comment>
<protein>
    <recommendedName>
        <fullName evidence="8">Glycine dehydrogenase (decarboxylating)</fullName>
        <ecNumber evidence="8">1.4.4.2</ecNumber>
    </recommendedName>
    <alternativeName>
        <fullName evidence="8">Glycine cleavage system P-protein</fullName>
    </alternativeName>
    <alternativeName>
        <fullName evidence="8">Glycine decarboxylase</fullName>
    </alternativeName>
    <alternativeName>
        <fullName evidence="8">Glycine dehydrogenase (aminomethyl-transferring)</fullName>
    </alternativeName>
</protein>
<evidence type="ECO:0000256" key="8">
    <source>
        <dbReference type="HAMAP-Rule" id="MF_00711"/>
    </source>
</evidence>
<feature type="modified residue" description="N6-(pyridoxal phosphate)lysine" evidence="8">
    <location>
        <position position="711"/>
    </location>
</feature>
<dbReference type="GO" id="GO:0004375">
    <property type="term" value="F:glycine dehydrogenase (decarboxylating) activity"/>
    <property type="evidence" value="ECO:0007669"/>
    <property type="project" value="UniProtKB-EC"/>
</dbReference>
<keyword evidence="12" id="KW-1185">Reference proteome</keyword>
<dbReference type="InterPro" id="IPR049316">
    <property type="entry name" value="GDC-P_C"/>
</dbReference>
<proteinExistence type="inferred from homology"/>
<dbReference type="Gene3D" id="3.90.1150.10">
    <property type="entry name" value="Aspartate Aminotransferase, domain 1"/>
    <property type="match status" value="2"/>
</dbReference>
<name>A0ABX1NMC3_9RHOO</name>
<dbReference type="InterPro" id="IPR020581">
    <property type="entry name" value="GDC_P"/>
</dbReference>
<dbReference type="NCBIfam" id="TIGR00461">
    <property type="entry name" value="gcvP"/>
    <property type="match status" value="1"/>
</dbReference>
<dbReference type="EC" id="1.4.4.2" evidence="8"/>
<dbReference type="NCBIfam" id="NF003346">
    <property type="entry name" value="PRK04366.1"/>
    <property type="match status" value="1"/>
</dbReference>
<organism evidence="11 12">
    <name type="scientific">Aromatoleum toluolicum</name>
    <dbReference type="NCBI Taxonomy" id="90060"/>
    <lineage>
        <taxon>Bacteria</taxon>
        <taxon>Pseudomonadati</taxon>
        <taxon>Pseudomonadota</taxon>
        <taxon>Betaproteobacteria</taxon>
        <taxon>Rhodocyclales</taxon>
        <taxon>Rhodocyclaceae</taxon>
        <taxon>Aromatoleum</taxon>
    </lineage>
</organism>
<dbReference type="EMBL" id="WTVS01000081">
    <property type="protein sequence ID" value="NMG00502.1"/>
    <property type="molecule type" value="Genomic_DNA"/>
</dbReference>
<dbReference type="PANTHER" id="PTHR11773">
    <property type="entry name" value="GLYCINE DEHYDROGENASE, DECARBOXYLATING"/>
    <property type="match status" value="1"/>
</dbReference>
<evidence type="ECO:0000256" key="2">
    <source>
        <dbReference type="ARBA" id="ARBA00003788"/>
    </source>
</evidence>
<gene>
    <name evidence="8 11" type="primary">gcvP</name>
    <name evidence="11" type="ORF">GPA27_24285</name>
</gene>
<dbReference type="InterPro" id="IPR003437">
    <property type="entry name" value="GcvP"/>
</dbReference>
<comment type="cofactor">
    <cofactor evidence="1 8">
        <name>pyridoxal 5'-phosphate</name>
        <dbReference type="ChEBI" id="CHEBI:597326"/>
    </cofactor>
</comment>
<feature type="domain" description="Glycine cleavage system P-protein N-terminal" evidence="9">
    <location>
        <begin position="24"/>
        <end position="446"/>
    </location>
</feature>
<evidence type="ECO:0000259" key="10">
    <source>
        <dbReference type="Pfam" id="PF21478"/>
    </source>
</evidence>
<dbReference type="HAMAP" id="MF_00711">
    <property type="entry name" value="GcvP"/>
    <property type="match status" value="1"/>
</dbReference>
<comment type="catalytic activity">
    <reaction evidence="7 8">
        <text>N(6)-[(R)-lipoyl]-L-lysyl-[glycine-cleavage complex H protein] + glycine + H(+) = N(6)-[(R)-S(8)-aminomethyldihydrolipoyl]-L-lysyl-[glycine-cleavage complex H protein] + CO2</text>
        <dbReference type="Rhea" id="RHEA:24304"/>
        <dbReference type="Rhea" id="RHEA-COMP:10494"/>
        <dbReference type="Rhea" id="RHEA-COMP:10495"/>
        <dbReference type="ChEBI" id="CHEBI:15378"/>
        <dbReference type="ChEBI" id="CHEBI:16526"/>
        <dbReference type="ChEBI" id="CHEBI:57305"/>
        <dbReference type="ChEBI" id="CHEBI:83099"/>
        <dbReference type="ChEBI" id="CHEBI:83143"/>
        <dbReference type="EC" id="1.4.4.2"/>
    </reaction>
</comment>
<comment type="similarity">
    <text evidence="3 8">Belongs to the GcvP family.</text>
</comment>
<evidence type="ECO:0000256" key="5">
    <source>
        <dbReference type="ARBA" id="ARBA00022898"/>
    </source>
</evidence>
<feature type="domain" description="Glycine cleavage system P-protein N-terminal" evidence="9">
    <location>
        <begin position="456"/>
        <end position="743"/>
    </location>
</feature>
<dbReference type="InterPro" id="IPR049315">
    <property type="entry name" value="GDC-P_N"/>
</dbReference>
<evidence type="ECO:0000259" key="9">
    <source>
        <dbReference type="Pfam" id="PF02347"/>
    </source>
</evidence>
<dbReference type="PANTHER" id="PTHR11773:SF1">
    <property type="entry name" value="GLYCINE DEHYDROGENASE (DECARBOXYLATING), MITOCHONDRIAL"/>
    <property type="match status" value="1"/>
</dbReference>
<feature type="domain" description="Glycine dehydrogenase C-terminal" evidence="10">
    <location>
        <begin position="780"/>
        <end position="901"/>
    </location>
</feature>
<evidence type="ECO:0000313" key="12">
    <source>
        <dbReference type="Proteomes" id="UP000634522"/>
    </source>
</evidence>
<sequence length="958" mass="102844">MNMNDTRFPATLAQLEQRDDFVGRHVGPDATETQAMLAALGLDSLDQLIDKVIPASILSPSPLSLPEGRTEADALALLRGIAGKNRVFRSFIGAGYYDTYTPGVVLRNVLENPAWYTAYTPYQPEISQGRLEALLNFQTMITDLTGMEIANASLLDEATAAAEAMTFCQRLSKNPAKAFFVSQDCHPQTIEVVRTRAEPLGFEVIVGNPATELDQHEFFGVLLQYPASTGEVIDYAGIVAAAHAKKALVVVAADLLALTLLKSPGELGADVAIGTTQRFGVPLGYGGPHAAYFATLDAHKRVMPGRVVGVSIDSHGKKAYRLAMQTREQHIRREKATSNICTAQVLLAVMASLYACYHGPKGLTTIARRVHRMTATLAAGLRRVGAEVVTNAFFDTIAVRVADAAAVHAAARSREMNLREIDATTVGISLDETTTRADVEALWAVFANGAAVPAFADIENLAPEALPAGQLRTSAFLTHPVFSMYQSETKMLRYLRGLADKDLALDRTMIPLGSCTMKLNATTEMIPITWREFGGLHPFAPAEQAQGYAQLTAELEQMLCACTGYDAVSLQPNAGSQGEYAGLLAIRAYHASRNEAHRDVCLIPSSAHGTNPATANMAGMRVVVVACDENGNVDVADLKAKAEQHADKLAAIMITYPSTHGVFETAVREITEIVHAYGGQVYIDGANMNAMVGLCAPGKFGGDVSHLNLHKTFCIPHGGGGPGVGPIGVKSHLAPFLPGNVTGGLKGIGAVAAAPWGSASILPITWTYITLMGAEGLRNATVMAILNANYMAKRLDPHYPVLYRGENGMVAHECIIDLRPLKDSTGISVDDVAKRLIDFGFHAPTMSFPVPGTLMIEPTESESKEELDRFCDAMIAIRQEIAKVASGEFDAKDNPLVNAPHTAEAIAGEWTHPYSREQAVYPLASLRANKYWSPVGRVDNVYGDRNLVCACPPMSDYE</sequence>
<keyword evidence="6 8" id="KW-0560">Oxidoreductase</keyword>
<evidence type="ECO:0000313" key="11">
    <source>
        <dbReference type="EMBL" id="NMG00502.1"/>
    </source>
</evidence>
<dbReference type="InterPro" id="IPR015424">
    <property type="entry name" value="PyrdxlP-dep_Trfase"/>
</dbReference>